<evidence type="ECO:0000313" key="1">
    <source>
        <dbReference type="EMBL" id="QJA86214.1"/>
    </source>
</evidence>
<accession>A0A6M3KXL3</accession>
<gene>
    <name evidence="1" type="ORF">MM415B02115_0016</name>
</gene>
<organism evidence="1">
    <name type="scientific">viral metagenome</name>
    <dbReference type="NCBI Taxonomy" id="1070528"/>
    <lineage>
        <taxon>unclassified sequences</taxon>
        <taxon>metagenomes</taxon>
        <taxon>organismal metagenomes</taxon>
    </lineage>
</organism>
<reference evidence="1" key="1">
    <citation type="submission" date="2020-03" db="EMBL/GenBank/DDBJ databases">
        <title>The deep terrestrial virosphere.</title>
        <authorList>
            <person name="Holmfeldt K."/>
            <person name="Nilsson E."/>
            <person name="Simone D."/>
            <person name="Lopez-Fernandez M."/>
            <person name="Wu X."/>
            <person name="de Brujin I."/>
            <person name="Lundin D."/>
            <person name="Andersson A."/>
            <person name="Bertilsson S."/>
            <person name="Dopson M."/>
        </authorList>
    </citation>
    <scope>NUCLEOTIDE SEQUENCE</scope>
    <source>
        <strain evidence="1">MM415B02115</strain>
    </source>
</reference>
<dbReference type="EMBL" id="MT142622">
    <property type="protein sequence ID" value="QJA86214.1"/>
    <property type="molecule type" value="Genomic_DNA"/>
</dbReference>
<protein>
    <submittedName>
        <fullName evidence="1">Uncharacterized protein</fullName>
    </submittedName>
</protein>
<sequence length="362" mass="40275">MSTPSTARTSFRSYLTPLIEGRAPITATTSSAGDAGGTTLIASSLVEYYDDFGQNGYFNGWYVNYDTAGTAAERRIKEFVPETGTIQVYRAFSAQTATSKAIEIHPYPLTDYNAAINLALKDVYSDGLYFNPKYDATLWGQNSYGTNDDFDKFTYSVPTAFQKFPTAIHLREAYIGEHDGGDGDTALSDSDRSWKTSELVGETVYNKTDGSSGTITANTSTTITATLAGGTDNDWDDDDEYIVAMSNRKPESFNDYKRTGLAQRGAFKFWADIPENYLIILEGEGPLTAYATDAGTTELYEDDARIVAMQAAYRFCEMMAARYGGDREEWNQKAQEWWTKFHNQTHGGLEKPSKLRIDRAWL</sequence>
<name>A0A6M3KXL3_9ZZZZ</name>
<proteinExistence type="predicted"/>
<dbReference type="AlphaFoldDB" id="A0A6M3KXL3"/>